<dbReference type="EMBL" id="JRYR02000001">
    <property type="protein sequence ID" value="OHX66794.1"/>
    <property type="molecule type" value="Genomic_DNA"/>
</dbReference>
<gene>
    <name evidence="1" type="ORF">NH26_10715</name>
</gene>
<sequence length="647" mass="75009">MRSKLLFFFFLVYGGIIAQSNEEQSLLEDVFSAQQLELMSDAETDYWLNLFQHPREINRMKPLSILTTFGLTYDELEVFLSYKKEFGKLVNKREIDRLEWEEQTKRRVKQGVFIDKNDEEFLTLKDRWVRPDQHYLMLNSTMKLPVDINLNQPFSTQIRGKWAKKNDYSVGVNISHTSEDEWLWNPSQSKLGSGFSSFHVALYNRQRVKKVVIGDYQMIGGQGLVFGGGYFLGKGGDPLLSVYRGQDGIRPYSSLSSTNFLRGGAIELSLGDKISTEVFVSHQNKSLNVLDFEKEEIEKKEIGETVIGQRIGFVSQNLKVHWNGLVGLYDQRVVAGKRTDSLGVFKGNSLVNTSIDVSYQYENLHLVTELATSFQNNFASNTTLFIHLMKGVNWVVLYRKYSSNFISPYGNSLGELSRLGNEEGLYMGVKLEQYKKWGLNFYVDVFKFPTATYQQEAGREGVECKLNGWVKVKSGQKVQFEASYDEVGKYVSTTNSKVKIYDKEQLIKGSLRYLLTVNKHLNWTLRGLVSQFSSYNENDFGYMFYQDLNWDWKKKFYVSGRVAYFNSPDYSTRLYAYEKNIRYAYSFPPYYGIGWKYYLLMKCRLGKGHYLSGRWSTTKLIEDLDFYLNENRPAVSHQMSIQMVLKI</sequence>
<comment type="caution">
    <text evidence="1">The sequence shown here is derived from an EMBL/GenBank/DDBJ whole genome shotgun (WGS) entry which is preliminary data.</text>
</comment>
<reference evidence="1 2" key="1">
    <citation type="journal article" date="2012" name="Int. J. Syst. Evol. Microbiol.">
        <title>Flammeovirga pacifica sp. nov., isolated from deep-sea sediment.</title>
        <authorList>
            <person name="Xu H."/>
            <person name="Fu Y."/>
            <person name="Yang N."/>
            <person name="Ding Z."/>
            <person name="Lai Q."/>
            <person name="Zeng R."/>
        </authorList>
    </citation>
    <scope>NUCLEOTIDE SEQUENCE [LARGE SCALE GENOMIC DNA]</scope>
    <source>
        <strain evidence="2">DSM 24597 / LMG 26175 / WPAGA1</strain>
    </source>
</reference>
<accession>A0A1S1Z0J7</accession>
<evidence type="ECO:0000313" key="1">
    <source>
        <dbReference type="EMBL" id="OHX66794.1"/>
    </source>
</evidence>
<keyword evidence="2" id="KW-1185">Reference proteome</keyword>
<name>A0A1S1Z0J7_FLAPC</name>
<evidence type="ECO:0000313" key="2">
    <source>
        <dbReference type="Proteomes" id="UP000179797"/>
    </source>
</evidence>
<dbReference type="AlphaFoldDB" id="A0A1S1Z0J7"/>
<dbReference type="STRING" id="915059.NH26_10715"/>
<protein>
    <recommendedName>
        <fullName evidence="3">Helix-hairpin-helix domain-containing protein</fullName>
    </recommendedName>
</protein>
<proteinExistence type="predicted"/>
<evidence type="ECO:0008006" key="3">
    <source>
        <dbReference type="Google" id="ProtNLM"/>
    </source>
</evidence>
<organism evidence="1 2">
    <name type="scientific">Flammeovirga pacifica</name>
    <dbReference type="NCBI Taxonomy" id="915059"/>
    <lineage>
        <taxon>Bacteria</taxon>
        <taxon>Pseudomonadati</taxon>
        <taxon>Bacteroidota</taxon>
        <taxon>Cytophagia</taxon>
        <taxon>Cytophagales</taxon>
        <taxon>Flammeovirgaceae</taxon>
        <taxon>Flammeovirga</taxon>
    </lineage>
</organism>
<dbReference type="RefSeq" id="WP_044222804.1">
    <property type="nucleotide sequence ID" value="NZ_JRYR02000001.1"/>
</dbReference>
<dbReference type="OrthoDB" id="9766750at2"/>
<dbReference type="Proteomes" id="UP000179797">
    <property type="component" value="Unassembled WGS sequence"/>
</dbReference>